<evidence type="ECO:0000313" key="2">
    <source>
        <dbReference type="Proteomes" id="UP000036403"/>
    </source>
</evidence>
<dbReference type="OrthoDB" id="8044645at2759"/>
<gene>
    <name evidence="1" type="ORF">RF55_2237</name>
</gene>
<accession>A0A0J7NYF7</accession>
<dbReference type="PaxDb" id="67767-A0A0J7NYF7"/>
<organism evidence="1 2">
    <name type="scientific">Lasius niger</name>
    <name type="common">Black garden ant</name>
    <dbReference type="NCBI Taxonomy" id="67767"/>
    <lineage>
        <taxon>Eukaryota</taxon>
        <taxon>Metazoa</taxon>
        <taxon>Ecdysozoa</taxon>
        <taxon>Arthropoda</taxon>
        <taxon>Hexapoda</taxon>
        <taxon>Insecta</taxon>
        <taxon>Pterygota</taxon>
        <taxon>Neoptera</taxon>
        <taxon>Endopterygota</taxon>
        <taxon>Hymenoptera</taxon>
        <taxon>Apocrita</taxon>
        <taxon>Aculeata</taxon>
        <taxon>Formicoidea</taxon>
        <taxon>Formicidae</taxon>
        <taxon>Formicinae</taxon>
        <taxon>Lasius</taxon>
        <taxon>Lasius</taxon>
    </lineage>
</organism>
<proteinExistence type="predicted"/>
<name>A0A0J7NYF7_LASNI</name>
<dbReference type="AlphaFoldDB" id="A0A0J7NYF7"/>
<dbReference type="EMBL" id="LBMM01000815">
    <property type="protein sequence ID" value="KMQ97430.1"/>
    <property type="molecule type" value="Genomic_DNA"/>
</dbReference>
<keyword evidence="2" id="KW-1185">Reference proteome</keyword>
<sequence length="400" mass="45016">MASKAVQPVTGKEYQVFKEKGKAHRGAPRRKKSWRTKDDKFCERTNAELDVVLDQLSKGLHVRQLTVQLPITTRAFGTLATTAYRFACDHLRQPPILSLNAFYRLSLAQLHLQLIKASYQREGQMSNQKIEIQDIKVPYFNFDSLVMSHPATLIVLATVINTIGVIEHHSTKYYPIIPKSGVTVLSRGDEPARKDQCTDASSSFTMQVDNSKPPQSTTIRAPDPFTVTFSRLREDVVYLSNPKNSPDARKFFRRHNPIPGAIWNADNVLQNANDIMPPDYGLENLRMEFQELDSFVDRLNGKNAYFLGSCNYSGKGEISQLTNTVINGRVYCDSAALVDTEFCGSPFDIGNRQMILGLLSQVGEFPPYPTFNPAFSIRSSTICGRKIVRPDWNAVVDFLL</sequence>
<evidence type="ECO:0000313" key="1">
    <source>
        <dbReference type="EMBL" id="KMQ97430.1"/>
    </source>
</evidence>
<reference evidence="1 2" key="1">
    <citation type="submission" date="2015-04" db="EMBL/GenBank/DDBJ databases">
        <title>Lasius niger genome sequencing.</title>
        <authorList>
            <person name="Konorov E.A."/>
            <person name="Nikitin M.A."/>
            <person name="Kirill M.V."/>
            <person name="Chang P."/>
        </authorList>
    </citation>
    <scope>NUCLEOTIDE SEQUENCE [LARGE SCALE GENOMIC DNA]</scope>
    <source>
        <tissue evidence="1">Whole</tissue>
    </source>
</reference>
<protein>
    <submittedName>
        <fullName evidence="1">Uncharacterized protein</fullName>
    </submittedName>
</protein>
<dbReference type="Proteomes" id="UP000036403">
    <property type="component" value="Unassembled WGS sequence"/>
</dbReference>
<comment type="caution">
    <text evidence="1">The sequence shown here is derived from an EMBL/GenBank/DDBJ whole genome shotgun (WGS) entry which is preliminary data.</text>
</comment>